<evidence type="ECO:0000256" key="2">
    <source>
        <dbReference type="ARBA" id="ARBA00022801"/>
    </source>
</evidence>
<reference evidence="5" key="1">
    <citation type="submission" date="2016-10" db="EMBL/GenBank/DDBJ databases">
        <authorList>
            <person name="Varghese N."/>
            <person name="Submissions S."/>
        </authorList>
    </citation>
    <scope>NUCLEOTIDE SEQUENCE [LARGE SCALE GENOMIC DNA]</scope>
    <source>
        <strain evidence="5">CGMCC 1.7739</strain>
    </source>
</reference>
<evidence type="ECO:0000259" key="3">
    <source>
        <dbReference type="PROSITE" id="PS51462"/>
    </source>
</evidence>
<dbReference type="OrthoDB" id="104705at2157"/>
<dbReference type="AlphaFoldDB" id="A0A1I2T5Q6"/>
<proteinExistence type="predicted"/>
<sequence>MTDETRAETDELAWETADSAVDYSCPGFDVRRDDVVLPDGTESEFHYVEEPPAVVVLPFTPDGDVVVIEEWRQAVGRVSRGLPAGTVEPDDADLSVAARRELAEETGYEAGEVSHLCTVEPANGLLNSVHHFFVARDCEPTAEQELDFNESIRVTVEDYDDVLAAAVDGRLRDGRAVVGLTRYELTER</sequence>
<dbReference type="SUPFAM" id="SSF55811">
    <property type="entry name" value="Nudix"/>
    <property type="match status" value="1"/>
</dbReference>
<dbReference type="Proteomes" id="UP000198876">
    <property type="component" value="Unassembled WGS sequence"/>
</dbReference>
<keyword evidence="5" id="KW-1185">Reference proteome</keyword>
<protein>
    <submittedName>
        <fullName evidence="4">ADP-ribose pyrophosphatase</fullName>
    </submittedName>
</protein>
<dbReference type="GO" id="GO:0016787">
    <property type="term" value="F:hydrolase activity"/>
    <property type="evidence" value="ECO:0007669"/>
    <property type="project" value="UniProtKB-KW"/>
</dbReference>
<dbReference type="PANTHER" id="PTHR11839">
    <property type="entry name" value="UDP/ADP-SUGAR PYROPHOSPHATASE"/>
    <property type="match status" value="1"/>
</dbReference>
<dbReference type="CDD" id="cd03424">
    <property type="entry name" value="NUDIX_ADPRase_Nudt5_UGPPase_Nudt14"/>
    <property type="match status" value="1"/>
</dbReference>
<dbReference type="PROSITE" id="PS51462">
    <property type="entry name" value="NUDIX"/>
    <property type="match status" value="1"/>
</dbReference>
<evidence type="ECO:0000313" key="4">
    <source>
        <dbReference type="EMBL" id="SFG58517.1"/>
    </source>
</evidence>
<dbReference type="EMBL" id="FOOQ01000002">
    <property type="protein sequence ID" value="SFG58517.1"/>
    <property type="molecule type" value="Genomic_DNA"/>
</dbReference>
<dbReference type="RefSeq" id="WP_092892636.1">
    <property type="nucleotide sequence ID" value="NZ_FOOQ01000002.1"/>
</dbReference>
<dbReference type="GO" id="GO:0019693">
    <property type="term" value="P:ribose phosphate metabolic process"/>
    <property type="evidence" value="ECO:0007669"/>
    <property type="project" value="TreeGrafter"/>
</dbReference>
<dbReference type="InterPro" id="IPR015797">
    <property type="entry name" value="NUDIX_hydrolase-like_dom_sf"/>
</dbReference>
<dbReference type="Gene3D" id="3.90.79.10">
    <property type="entry name" value="Nucleoside Triphosphate Pyrophosphohydrolase"/>
    <property type="match status" value="1"/>
</dbReference>
<comment type="cofactor">
    <cofactor evidence="1">
        <name>Mg(2+)</name>
        <dbReference type="ChEBI" id="CHEBI:18420"/>
    </cofactor>
</comment>
<dbReference type="Pfam" id="PF00293">
    <property type="entry name" value="NUDIX"/>
    <property type="match status" value="1"/>
</dbReference>
<dbReference type="GO" id="GO:0006753">
    <property type="term" value="P:nucleoside phosphate metabolic process"/>
    <property type="evidence" value="ECO:0007669"/>
    <property type="project" value="TreeGrafter"/>
</dbReference>
<accession>A0A1I2T5Q6</accession>
<name>A0A1I2T5Q6_9EURY</name>
<feature type="domain" description="Nudix hydrolase" evidence="3">
    <location>
        <begin position="49"/>
        <end position="184"/>
    </location>
</feature>
<keyword evidence="2" id="KW-0378">Hydrolase</keyword>
<organism evidence="4 5">
    <name type="scientific">Halopelagius inordinatus</name>
    <dbReference type="NCBI Taxonomy" id="553467"/>
    <lineage>
        <taxon>Archaea</taxon>
        <taxon>Methanobacteriati</taxon>
        <taxon>Methanobacteriota</taxon>
        <taxon>Stenosarchaea group</taxon>
        <taxon>Halobacteria</taxon>
        <taxon>Halobacteriales</taxon>
        <taxon>Haloferacaceae</taxon>
    </lineage>
</organism>
<dbReference type="STRING" id="553467.SAMN04488063_2498"/>
<evidence type="ECO:0000256" key="1">
    <source>
        <dbReference type="ARBA" id="ARBA00001946"/>
    </source>
</evidence>
<dbReference type="InterPro" id="IPR000086">
    <property type="entry name" value="NUDIX_hydrolase_dom"/>
</dbReference>
<evidence type="ECO:0000313" key="5">
    <source>
        <dbReference type="Proteomes" id="UP000198876"/>
    </source>
</evidence>
<gene>
    <name evidence="4" type="ORF">SAMN04488063_2498</name>
</gene>
<dbReference type="PANTHER" id="PTHR11839:SF18">
    <property type="entry name" value="NUDIX HYDROLASE DOMAIN-CONTAINING PROTEIN"/>
    <property type="match status" value="1"/>
</dbReference>